<feature type="region of interest" description="Disordered" evidence="2">
    <location>
        <begin position="291"/>
        <end position="337"/>
    </location>
</feature>
<reference evidence="4" key="1">
    <citation type="submission" date="2018-07" db="EMBL/GenBank/DDBJ databases">
        <authorList>
            <person name="Quirk P.G."/>
            <person name="Krulwich T.A."/>
        </authorList>
    </citation>
    <scope>NUCLEOTIDE SEQUENCE</scope>
</reference>
<dbReference type="InterPro" id="IPR001478">
    <property type="entry name" value="PDZ"/>
</dbReference>
<proteinExistence type="predicted"/>
<dbReference type="VEuPathDB" id="VectorBase:CSON008323"/>
<dbReference type="SUPFAM" id="SSF50156">
    <property type="entry name" value="PDZ domain-like"/>
    <property type="match status" value="1"/>
</dbReference>
<dbReference type="Pfam" id="PF00595">
    <property type="entry name" value="PDZ"/>
    <property type="match status" value="1"/>
</dbReference>
<feature type="region of interest" description="Disordered" evidence="2">
    <location>
        <begin position="384"/>
        <end position="448"/>
    </location>
</feature>
<keyword evidence="1" id="KW-0175">Coiled coil</keyword>
<feature type="coiled-coil region" evidence="1">
    <location>
        <begin position="545"/>
        <end position="607"/>
    </location>
</feature>
<dbReference type="AlphaFoldDB" id="A0A336LYS1"/>
<organism evidence="4">
    <name type="scientific">Culicoides sonorensis</name>
    <name type="common">Biting midge</name>
    <dbReference type="NCBI Taxonomy" id="179676"/>
    <lineage>
        <taxon>Eukaryota</taxon>
        <taxon>Metazoa</taxon>
        <taxon>Ecdysozoa</taxon>
        <taxon>Arthropoda</taxon>
        <taxon>Hexapoda</taxon>
        <taxon>Insecta</taxon>
        <taxon>Pterygota</taxon>
        <taxon>Neoptera</taxon>
        <taxon>Endopterygota</taxon>
        <taxon>Diptera</taxon>
        <taxon>Nematocera</taxon>
        <taxon>Chironomoidea</taxon>
        <taxon>Ceratopogonidae</taxon>
        <taxon>Ceratopogoninae</taxon>
        <taxon>Culicoides</taxon>
        <taxon>Monoculicoides</taxon>
    </lineage>
</organism>
<protein>
    <submittedName>
        <fullName evidence="4">CSON008323 protein</fullName>
    </submittedName>
</protein>
<sequence length="688" mass="76754">MSRFDGLKTEITLRKTKSDERIGLTVSYSSANGSGSDDTETCTEVFITDIISESVAAKDGRLRPGDQILQVNGRDVTTKDETESLFAENRNAVTLLVSRCLYSGDDDEFYEEDFPPPPPPELTAITSESTTFIETHTNGSDTKENSIRKSNGSLILSTDDPLHHKNIKAQMEAMNQEIAALDHRVENAFLLKHDQVTYGQPLDTSEEIGDKLGKLQLTPNTKKAPPQFPQIPAPPPIDSDTEHIYETIPEDSESEPIYCSPYEASDQSIVEQWLKMNGINNNQKQILIKKMSNGTGGNGIKQSPSQETKLWQKTTKSNSSGEEHENSSSAYNTGGSCNSNNHLTLELNFSPDKDMSRSTMVLCPQKETKHTNDTKDCKQCLKYRGNSKEKSSSPKHCKSYIMSNSSSQRLTSPSASNHITHQQSTSLPGTPMSPTAPSDFKEKQPKSNINSATVASSTMYTNMANLHQTMLLQQKLFRQAMVQQNTMSNTKHYTAPNLSQYQFVSGQQTYRTSLQPRTNEENMVWKVKRRQDGTRYIVRRPCNRSKVLRERANKIAEERNELTTEDDTVSEIKLGRFWSKEDRKKHMEKAKERRVRQEAMIAAKNQQLAETLTFTQQQVTTTTTIMPVNGLPPAIPKSKSQETHRKSTIKKTRNGDHTPDGGQKPPALPPANGSVVNGKGGILSVTTV</sequence>
<dbReference type="EMBL" id="UFQT01000315">
    <property type="protein sequence ID" value="SSX23134.1"/>
    <property type="molecule type" value="Genomic_DNA"/>
</dbReference>
<dbReference type="InterPro" id="IPR051971">
    <property type="entry name" value="E3_ubiquitin-PDZ_ligase"/>
</dbReference>
<dbReference type="SMART" id="SM00228">
    <property type="entry name" value="PDZ"/>
    <property type="match status" value="1"/>
</dbReference>
<dbReference type="Gene3D" id="2.30.42.10">
    <property type="match status" value="1"/>
</dbReference>
<evidence type="ECO:0000256" key="2">
    <source>
        <dbReference type="SAM" id="MobiDB-lite"/>
    </source>
</evidence>
<feature type="compositionally biased region" description="Polar residues" evidence="2">
    <location>
        <begin position="300"/>
        <end position="316"/>
    </location>
</feature>
<dbReference type="PANTHER" id="PTHR15545">
    <property type="entry name" value="PDZ DOMAIN CONTAINING RING FINGER PROTEIN 3, 4"/>
    <property type="match status" value="1"/>
</dbReference>
<evidence type="ECO:0000313" key="4">
    <source>
        <dbReference type="EMBL" id="SSX23134.1"/>
    </source>
</evidence>
<feature type="region of interest" description="Disordered" evidence="2">
    <location>
        <begin position="626"/>
        <end position="688"/>
    </location>
</feature>
<evidence type="ECO:0000259" key="3">
    <source>
        <dbReference type="PROSITE" id="PS50106"/>
    </source>
</evidence>
<feature type="compositionally biased region" description="Polar residues" evidence="2">
    <location>
        <begin position="401"/>
        <end position="436"/>
    </location>
</feature>
<gene>
    <name evidence="4" type="primary">CSON008323</name>
</gene>
<dbReference type="PANTHER" id="PTHR15545:SF8">
    <property type="entry name" value="SLO-INTERACTING PROTEIN 1"/>
    <property type="match status" value="1"/>
</dbReference>
<dbReference type="InterPro" id="IPR036034">
    <property type="entry name" value="PDZ_sf"/>
</dbReference>
<evidence type="ECO:0000256" key="1">
    <source>
        <dbReference type="SAM" id="Coils"/>
    </source>
</evidence>
<name>A0A336LYS1_CULSO</name>
<accession>A0A336LYS1</accession>
<feature type="domain" description="PDZ" evidence="3">
    <location>
        <begin position="10"/>
        <end position="101"/>
    </location>
</feature>
<dbReference type="PROSITE" id="PS50106">
    <property type="entry name" value="PDZ"/>
    <property type="match status" value="1"/>
</dbReference>